<accession>A0A5D0HPX9</accession>
<keyword evidence="1" id="KW-0812">Transmembrane</keyword>
<dbReference type="RefSeq" id="WP_148544407.1">
    <property type="nucleotide sequence ID" value="NZ_VSDQ01000718.1"/>
</dbReference>
<evidence type="ECO:0000313" key="3">
    <source>
        <dbReference type="EMBL" id="TYA71422.1"/>
    </source>
</evidence>
<feature type="domain" description="Acyltransferase 3" evidence="2">
    <location>
        <begin position="9"/>
        <end position="333"/>
    </location>
</feature>
<keyword evidence="3" id="KW-0808">Transferase</keyword>
<reference evidence="3 4" key="1">
    <citation type="submission" date="2019-08" db="EMBL/GenBank/DDBJ databases">
        <title>Seonamhaeicola sediminis sp. nov., isolated from marine sediment.</title>
        <authorList>
            <person name="Cao W.R."/>
        </authorList>
    </citation>
    <scope>NUCLEOTIDE SEQUENCE [LARGE SCALE GENOMIC DNA]</scope>
    <source>
        <strain evidence="3 4">B011</strain>
    </source>
</reference>
<evidence type="ECO:0000256" key="1">
    <source>
        <dbReference type="SAM" id="Phobius"/>
    </source>
</evidence>
<feature type="transmembrane region" description="Helical" evidence="1">
    <location>
        <begin position="311"/>
        <end position="333"/>
    </location>
</feature>
<feature type="transmembrane region" description="Helical" evidence="1">
    <location>
        <begin position="255"/>
        <end position="270"/>
    </location>
</feature>
<feature type="transmembrane region" description="Helical" evidence="1">
    <location>
        <begin position="41"/>
        <end position="65"/>
    </location>
</feature>
<dbReference type="OrthoDB" id="290051at2"/>
<evidence type="ECO:0000259" key="2">
    <source>
        <dbReference type="Pfam" id="PF01757"/>
    </source>
</evidence>
<proteinExistence type="predicted"/>
<dbReference type="GO" id="GO:0016020">
    <property type="term" value="C:membrane"/>
    <property type="evidence" value="ECO:0007669"/>
    <property type="project" value="TreeGrafter"/>
</dbReference>
<gene>
    <name evidence="3" type="ORF">FUA24_17715</name>
</gene>
<dbReference type="Proteomes" id="UP000323930">
    <property type="component" value="Unassembled WGS sequence"/>
</dbReference>
<feature type="transmembrane region" description="Helical" evidence="1">
    <location>
        <begin position="232"/>
        <end position="249"/>
    </location>
</feature>
<feature type="transmembrane region" description="Helical" evidence="1">
    <location>
        <begin position="146"/>
        <end position="163"/>
    </location>
</feature>
<dbReference type="GO" id="GO:0016747">
    <property type="term" value="F:acyltransferase activity, transferring groups other than amino-acyl groups"/>
    <property type="evidence" value="ECO:0007669"/>
    <property type="project" value="InterPro"/>
</dbReference>
<dbReference type="InterPro" id="IPR050879">
    <property type="entry name" value="Acyltransferase_3"/>
</dbReference>
<protein>
    <submittedName>
        <fullName evidence="3">Acyltransferase</fullName>
    </submittedName>
</protein>
<keyword evidence="4" id="KW-1185">Reference proteome</keyword>
<dbReference type="Pfam" id="PF01757">
    <property type="entry name" value="Acyl_transf_3"/>
    <property type="match status" value="1"/>
</dbReference>
<keyword evidence="3" id="KW-0012">Acyltransferase</keyword>
<evidence type="ECO:0000313" key="4">
    <source>
        <dbReference type="Proteomes" id="UP000323930"/>
    </source>
</evidence>
<feature type="transmembrane region" description="Helical" evidence="1">
    <location>
        <begin position="208"/>
        <end position="225"/>
    </location>
</feature>
<keyword evidence="1" id="KW-1133">Transmembrane helix</keyword>
<dbReference type="PANTHER" id="PTHR23028:SF53">
    <property type="entry name" value="ACYL_TRANSF_3 DOMAIN-CONTAINING PROTEIN"/>
    <property type="match status" value="1"/>
</dbReference>
<sequence>MKKKRIEVLDGFRAIAIIMVMLFHFFSRWTNIYPYENSYDYFWFGRLGVHFFFIISGFVIFYSLNNTTSFKIFWKNRLIRLLPSMVIATLITFVFVLLFDAEKIFPHAHLVKNIFASITFVQPELLSTLFNRKIEFDYINGSYWSLWHEVQFYFFISFIYFIFKSNFLKIFFLASVSFTFLGAFINSLGTSSIYFFLKLKSVFELFNLTKSLPLFCYGVFYYLLYKGEFKKYILVCVLAMFFLQCYVFWFDRIRILSMVVCQILFLLLIYRPKLLNFFKKPILLKIGGASYFLYLIHEVIGVVLIAKYGNFFSSSLFFVLVLIILFVGLSILYTQKVEIKLGKYLKKII</sequence>
<feature type="transmembrane region" description="Helical" evidence="1">
    <location>
        <begin position="77"/>
        <end position="99"/>
    </location>
</feature>
<dbReference type="AlphaFoldDB" id="A0A5D0HPX9"/>
<dbReference type="EMBL" id="VSDQ01000718">
    <property type="protein sequence ID" value="TYA71422.1"/>
    <property type="molecule type" value="Genomic_DNA"/>
</dbReference>
<dbReference type="GO" id="GO:0000271">
    <property type="term" value="P:polysaccharide biosynthetic process"/>
    <property type="evidence" value="ECO:0007669"/>
    <property type="project" value="TreeGrafter"/>
</dbReference>
<feature type="transmembrane region" description="Helical" evidence="1">
    <location>
        <begin position="12"/>
        <end position="29"/>
    </location>
</feature>
<comment type="caution">
    <text evidence="3">The sequence shown here is derived from an EMBL/GenBank/DDBJ whole genome shotgun (WGS) entry which is preliminary data.</text>
</comment>
<feature type="transmembrane region" description="Helical" evidence="1">
    <location>
        <begin position="282"/>
        <end position="305"/>
    </location>
</feature>
<name>A0A5D0HPX9_9FLAO</name>
<feature type="transmembrane region" description="Helical" evidence="1">
    <location>
        <begin position="170"/>
        <end position="196"/>
    </location>
</feature>
<keyword evidence="1" id="KW-0472">Membrane</keyword>
<organism evidence="3 4">
    <name type="scientific">Seonamhaeicola marinus</name>
    <dbReference type="NCBI Taxonomy" id="1912246"/>
    <lineage>
        <taxon>Bacteria</taxon>
        <taxon>Pseudomonadati</taxon>
        <taxon>Bacteroidota</taxon>
        <taxon>Flavobacteriia</taxon>
        <taxon>Flavobacteriales</taxon>
        <taxon>Flavobacteriaceae</taxon>
    </lineage>
</organism>
<dbReference type="PANTHER" id="PTHR23028">
    <property type="entry name" value="ACETYLTRANSFERASE"/>
    <property type="match status" value="1"/>
</dbReference>
<dbReference type="InterPro" id="IPR002656">
    <property type="entry name" value="Acyl_transf_3_dom"/>
</dbReference>